<keyword evidence="2" id="KW-1185">Reference proteome</keyword>
<evidence type="ECO:0000313" key="1">
    <source>
        <dbReference type="EMBL" id="GBP04920.1"/>
    </source>
</evidence>
<organism evidence="1 2">
    <name type="scientific">Eumeta variegata</name>
    <name type="common">Bagworm moth</name>
    <name type="synonym">Eumeta japonica</name>
    <dbReference type="NCBI Taxonomy" id="151549"/>
    <lineage>
        <taxon>Eukaryota</taxon>
        <taxon>Metazoa</taxon>
        <taxon>Ecdysozoa</taxon>
        <taxon>Arthropoda</taxon>
        <taxon>Hexapoda</taxon>
        <taxon>Insecta</taxon>
        <taxon>Pterygota</taxon>
        <taxon>Neoptera</taxon>
        <taxon>Endopterygota</taxon>
        <taxon>Lepidoptera</taxon>
        <taxon>Glossata</taxon>
        <taxon>Ditrysia</taxon>
        <taxon>Tineoidea</taxon>
        <taxon>Psychidae</taxon>
        <taxon>Oiketicinae</taxon>
        <taxon>Eumeta</taxon>
    </lineage>
</organism>
<dbReference type="AlphaFoldDB" id="A0A4C1SUM7"/>
<sequence length="89" mass="10083">MITRKAFTTFAPWTLPLPSGRLDKACKAYGLKAGALVFQGVFSLEEQLCFSIAEYANSLKERINDMYCLARENKLQVQELLNTRYDGLT</sequence>
<name>A0A4C1SUM7_EUMVA</name>
<gene>
    <name evidence="1" type="ORF">EVAR_3803_1</name>
</gene>
<proteinExistence type="predicted"/>
<dbReference type="Proteomes" id="UP000299102">
    <property type="component" value="Unassembled WGS sequence"/>
</dbReference>
<reference evidence="1 2" key="1">
    <citation type="journal article" date="2019" name="Commun. Biol.">
        <title>The bagworm genome reveals a unique fibroin gene that provides high tensile strength.</title>
        <authorList>
            <person name="Kono N."/>
            <person name="Nakamura H."/>
            <person name="Ohtoshi R."/>
            <person name="Tomita M."/>
            <person name="Numata K."/>
            <person name="Arakawa K."/>
        </authorList>
    </citation>
    <scope>NUCLEOTIDE SEQUENCE [LARGE SCALE GENOMIC DNA]</scope>
</reference>
<dbReference type="EMBL" id="BGZK01000015">
    <property type="protein sequence ID" value="GBP04920.1"/>
    <property type="molecule type" value="Genomic_DNA"/>
</dbReference>
<accession>A0A4C1SUM7</accession>
<comment type="caution">
    <text evidence="1">The sequence shown here is derived from an EMBL/GenBank/DDBJ whole genome shotgun (WGS) entry which is preliminary data.</text>
</comment>
<evidence type="ECO:0000313" key="2">
    <source>
        <dbReference type="Proteomes" id="UP000299102"/>
    </source>
</evidence>
<protein>
    <submittedName>
        <fullName evidence="1">Uncharacterized protein</fullName>
    </submittedName>
</protein>